<evidence type="ECO:0000259" key="10">
    <source>
        <dbReference type="SMART" id="SM00499"/>
    </source>
</evidence>
<dbReference type="FunFam" id="1.10.110.10:FF:000001">
    <property type="entry name" value="Bifunctional inhibitor/lipid-transfer protein/seed storage 2S albumin superfamily protein"/>
    <property type="match status" value="1"/>
</dbReference>
<comment type="subcellular location">
    <subcellularLocation>
        <location evidence="1">Cell membrane</location>
        <topology evidence="1">Lipid-anchor</topology>
        <topology evidence="1">GPI-anchor</topology>
    </subcellularLocation>
</comment>
<evidence type="ECO:0000313" key="11">
    <source>
        <dbReference type="EnsemblPlants" id="LPERR07G04180.1"/>
    </source>
</evidence>
<dbReference type="InterPro" id="IPR000528">
    <property type="entry name" value="Plant_nsLTP"/>
</dbReference>
<name>A0A0D9WW25_9ORYZ</name>
<protein>
    <recommendedName>
        <fullName evidence="10">Bifunctional inhibitor/plant lipid transfer protein/seed storage helical domain-containing protein</fullName>
    </recommendedName>
</protein>
<dbReference type="GO" id="GO:0008289">
    <property type="term" value="F:lipid binding"/>
    <property type="evidence" value="ECO:0007669"/>
    <property type="project" value="InterPro"/>
</dbReference>
<dbReference type="eggNOG" id="ENOG502S0AW">
    <property type="taxonomic scope" value="Eukaryota"/>
</dbReference>
<dbReference type="Gramene" id="LPERR07G04180.1">
    <property type="protein sequence ID" value="LPERR07G04180.1"/>
    <property type="gene ID" value="LPERR07G04180"/>
</dbReference>
<dbReference type="PROSITE" id="PS51257">
    <property type="entry name" value="PROKAR_LIPOPROTEIN"/>
    <property type="match status" value="1"/>
</dbReference>
<feature type="signal peptide" evidence="9">
    <location>
        <begin position="1"/>
        <end position="24"/>
    </location>
</feature>
<keyword evidence="6" id="KW-0325">Glycoprotein</keyword>
<keyword evidence="4 9" id="KW-0732">Signal</keyword>
<dbReference type="Proteomes" id="UP000032180">
    <property type="component" value="Chromosome 7"/>
</dbReference>
<dbReference type="SUPFAM" id="SSF47699">
    <property type="entry name" value="Bifunctional inhibitor/lipid-transfer protein/seed storage 2S albumin"/>
    <property type="match status" value="1"/>
</dbReference>
<dbReference type="STRING" id="77586.A0A0D9WW25"/>
<evidence type="ECO:0000256" key="2">
    <source>
        <dbReference type="ARBA" id="ARBA00009748"/>
    </source>
</evidence>
<organism evidence="11 12">
    <name type="scientific">Leersia perrieri</name>
    <dbReference type="NCBI Taxonomy" id="77586"/>
    <lineage>
        <taxon>Eukaryota</taxon>
        <taxon>Viridiplantae</taxon>
        <taxon>Streptophyta</taxon>
        <taxon>Embryophyta</taxon>
        <taxon>Tracheophyta</taxon>
        <taxon>Spermatophyta</taxon>
        <taxon>Magnoliopsida</taxon>
        <taxon>Liliopsida</taxon>
        <taxon>Poales</taxon>
        <taxon>Poaceae</taxon>
        <taxon>BOP clade</taxon>
        <taxon>Oryzoideae</taxon>
        <taxon>Oryzeae</taxon>
        <taxon>Oryzinae</taxon>
        <taxon>Leersia</taxon>
    </lineage>
</organism>
<keyword evidence="3" id="KW-0336">GPI-anchor</keyword>
<dbReference type="InterPro" id="IPR036312">
    <property type="entry name" value="Bifun_inhib/LTP/seed_sf"/>
</dbReference>
<evidence type="ECO:0000256" key="9">
    <source>
        <dbReference type="SAM" id="SignalP"/>
    </source>
</evidence>
<evidence type="ECO:0000256" key="5">
    <source>
        <dbReference type="ARBA" id="ARBA00023157"/>
    </source>
</evidence>
<dbReference type="EnsemblPlants" id="LPERR07G04180.1">
    <property type="protein sequence ID" value="LPERR07G04180.1"/>
    <property type="gene ID" value="LPERR07G04180"/>
</dbReference>
<reference evidence="11 12" key="1">
    <citation type="submission" date="2012-08" db="EMBL/GenBank/DDBJ databases">
        <title>Oryza genome evolution.</title>
        <authorList>
            <person name="Wing R.A."/>
        </authorList>
    </citation>
    <scope>NUCLEOTIDE SEQUENCE</scope>
</reference>
<proteinExistence type="inferred from homology"/>
<accession>A0A0D9WW25</accession>
<dbReference type="PRINTS" id="PR00382">
    <property type="entry name" value="LIPIDTRNSFER"/>
</dbReference>
<dbReference type="GO" id="GO:0005886">
    <property type="term" value="C:plasma membrane"/>
    <property type="evidence" value="ECO:0007669"/>
    <property type="project" value="UniProtKB-SubCell"/>
</dbReference>
<feature type="domain" description="Bifunctional inhibitor/plant lipid transfer protein/seed storage helical" evidence="10">
    <location>
        <begin position="32"/>
        <end position="110"/>
    </location>
</feature>
<keyword evidence="12" id="KW-1185">Reference proteome</keyword>
<dbReference type="GO" id="GO:0006869">
    <property type="term" value="P:lipid transport"/>
    <property type="evidence" value="ECO:0007669"/>
    <property type="project" value="InterPro"/>
</dbReference>
<keyword evidence="5" id="KW-1015">Disulfide bond</keyword>
<dbReference type="InterPro" id="IPR043325">
    <property type="entry name" value="LTSS"/>
</dbReference>
<dbReference type="CDD" id="cd00010">
    <property type="entry name" value="AAI_LTSS"/>
    <property type="match status" value="1"/>
</dbReference>
<evidence type="ECO:0000256" key="7">
    <source>
        <dbReference type="ARBA" id="ARBA00023288"/>
    </source>
</evidence>
<comment type="similarity">
    <text evidence="2">Belongs to the plant LTP family.</text>
</comment>
<evidence type="ECO:0000313" key="12">
    <source>
        <dbReference type="Proteomes" id="UP000032180"/>
    </source>
</evidence>
<dbReference type="Gene3D" id="1.10.110.10">
    <property type="entry name" value="Plant lipid-transfer and hydrophobic proteins"/>
    <property type="match status" value="1"/>
</dbReference>
<evidence type="ECO:0000256" key="3">
    <source>
        <dbReference type="ARBA" id="ARBA00022622"/>
    </source>
</evidence>
<reference evidence="12" key="2">
    <citation type="submission" date="2013-12" db="EMBL/GenBank/DDBJ databases">
        <authorList>
            <person name="Yu Y."/>
            <person name="Lee S."/>
            <person name="de Baynast K."/>
            <person name="Wissotski M."/>
            <person name="Liu L."/>
            <person name="Talag J."/>
            <person name="Goicoechea J."/>
            <person name="Angelova A."/>
            <person name="Jetty R."/>
            <person name="Kudrna D."/>
            <person name="Golser W."/>
            <person name="Rivera L."/>
            <person name="Zhang J."/>
            <person name="Wing R."/>
        </authorList>
    </citation>
    <scope>NUCLEOTIDE SEQUENCE</scope>
</reference>
<dbReference type="Pfam" id="PF14368">
    <property type="entry name" value="LTP_2"/>
    <property type="match status" value="1"/>
</dbReference>
<evidence type="ECO:0000256" key="1">
    <source>
        <dbReference type="ARBA" id="ARBA00004609"/>
    </source>
</evidence>
<dbReference type="GO" id="GO:0098552">
    <property type="term" value="C:side of membrane"/>
    <property type="evidence" value="ECO:0007669"/>
    <property type="project" value="UniProtKB-KW"/>
</dbReference>
<evidence type="ECO:0000256" key="8">
    <source>
        <dbReference type="SAM" id="MobiDB-lite"/>
    </source>
</evidence>
<dbReference type="InterPro" id="IPR016140">
    <property type="entry name" value="Bifunc_inhib/LTP/seed_store"/>
</dbReference>
<dbReference type="SMART" id="SM00499">
    <property type="entry name" value="AAI"/>
    <property type="match status" value="1"/>
</dbReference>
<dbReference type="AlphaFoldDB" id="A0A0D9WW25"/>
<dbReference type="HOGENOM" id="CLU_089796_3_0_1"/>
<reference evidence="11" key="3">
    <citation type="submission" date="2015-04" db="UniProtKB">
        <authorList>
            <consortium name="EnsemblPlants"/>
        </authorList>
    </citation>
    <scope>IDENTIFICATION</scope>
</reference>
<dbReference type="PANTHER" id="PTHR33044">
    <property type="entry name" value="BIFUNCTIONAL INHIBITOR/LIPID-TRANSFER PROTEIN/SEED STORAGE 2S ALBUMIN SUPERFAMILY PROTEIN-RELATED"/>
    <property type="match status" value="1"/>
</dbReference>
<evidence type="ECO:0000256" key="6">
    <source>
        <dbReference type="ARBA" id="ARBA00023180"/>
    </source>
</evidence>
<keyword evidence="7" id="KW-0449">Lipoprotein</keyword>
<evidence type="ECO:0000256" key="4">
    <source>
        <dbReference type="ARBA" id="ARBA00022729"/>
    </source>
</evidence>
<sequence>MAAIAKPVALLFAVFAAVIATAAAQGSSSGGCTTEIVSLAPCLDYISGNSTAPPKPGCCSALAAVVKSRPECLCAVLSGGASSLGVTVNSTRALELPAACSIKTPPPSECSKVGAPVASPAPGAAPGAGNGSKATPTTGGTSSSGEIVGAGKAAYIAVVIVSAVFAMMHA</sequence>
<feature type="region of interest" description="Disordered" evidence="8">
    <location>
        <begin position="121"/>
        <end position="143"/>
    </location>
</feature>
<keyword evidence="3" id="KW-0472">Membrane</keyword>
<feature type="chain" id="PRO_5002349648" description="Bifunctional inhibitor/plant lipid transfer protein/seed storage helical domain-containing protein" evidence="9">
    <location>
        <begin position="25"/>
        <end position="170"/>
    </location>
</feature>